<evidence type="ECO:0000256" key="1">
    <source>
        <dbReference type="ARBA" id="ARBA00009477"/>
    </source>
</evidence>
<name>A0A0U1KTU1_9FIRM</name>
<evidence type="ECO:0000313" key="3">
    <source>
        <dbReference type="Proteomes" id="UP000049855"/>
    </source>
</evidence>
<dbReference type="Proteomes" id="UP000049855">
    <property type="component" value="Unassembled WGS sequence"/>
</dbReference>
<dbReference type="PANTHER" id="PTHR30469:SF15">
    <property type="entry name" value="HLYD FAMILY OF SECRETION PROTEINS"/>
    <property type="match status" value="1"/>
</dbReference>
<dbReference type="EMBL" id="CTRP01000003">
    <property type="protein sequence ID" value="CQR70858.1"/>
    <property type="molecule type" value="Genomic_DNA"/>
</dbReference>
<dbReference type="InterPro" id="IPR006143">
    <property type="entry name" value="RND_pump_MFP"/>
</dbReference>
<gene>
    <name evidence="2" type="ORF">SpAn4DRAFT_1836</name>
</gene>
<dbReference type="GO" id="GO:0015562">
    <property type="term" value="F:efflux transmembrane transporter activity"/>
    <property type="evidence" value="ECO:0007669"/>
    <property type="project" value="TreeGrafter"/>
</dbReference>
<organism evidence="2 3">
    <name type="scientific">Sporomusa ovata</name>
    <dbReference type="NCBI Taxonomy" id="2378"/>
    <lineage>
        <taxon>Bacteria</taxon>
        <taxon>Bacillati</taxon>
        <taxon>Bacillota</taxon>
        <taxon>Negativicutes</taxon>
        <taxon>Selenomonadales</taxon>
        <taxon>Sporomusaceae</taxon>
        <taxon>Sporomusa</taxon>
    </lineage>
</organism>
<dbReference type="AlphaFoldDB" id="A0A0U1KTU1"/>
<dbReference type="SUPFAM" id="SSF111369">
    <property type="entry name" value="HlyD-like secretion proteins"/>
    <property type="match status" value="1"/>
</dbReference>
<dbReference type="Gene3D" id="2.40.30.170">
    <property type="match status" value="1"/>
</dbReference>
<proteinExistence type="inferred from homology"/>
<dbReference type="GO" id="GO:1990281">
    <property type="term" value="C:efflux pump complex"/>
    <property type="evidence" value="ECO:0007669"/>
    <property type="project" value="TreeGrafter"/>
</dbReference>
<keyword evidence="3" id="KW-1185">Reference proteome</keyword>
<evidence type="ECO:0000313" key="2">
    <source>
        <dbReference type="EMBL" id="CQR70858.1"/>
    </source>
</evidence>
<dbReference type="RefSeq" id="WP_021169577.1">
    <property type="nucleotide sequence ID" value="NZ_CTRP01000003.1"/>
</dbReference>
<dbReference type="Gene3D" id="1.10.287.470">
    <property type="entry name" value="Helix hairpin bin"/>
    <property type="match status" value="1"/>
</dbReference>
<reference evidence="3" key="1">
    <citation type="submission" date="2015-03" db="EMBL/GenBank/DDBJ databases">
        <authorList>
            <person name="Nijsse Bart"/>
        </authorList>
    </citation>
    <scope>NUCLEOTIDE SEQUENCE [LARGE SCALE GENOMIC DNA]</scope>
</reference>
<sequence length="383" mass="41152">MFKQKKTLVLILILIIIGAGSLVWKRSHDLAAIAKPMARAIPVQVAIAKPGTIDMQAHYLGKIESAISVELSSRITANVVGVTKREGDKVTKGEELIYLDDLTLANKTRASEASLRSAQSALVAAESYYRTKKASFERSQRLYSQAAIAQETYEQSQTEADNAYSQMVAARENIQVYQANLEANAAEQGYSRIISSIDGVVTKRLIEPGDMAVPGKALMSLQALNQGYKITAQVPQEVVRSVTSGSKAVLSHSDQQMSATIQKIYPSLDQASLATIEIRQDELPFGLPMGAVLGVDIVLNQVTGIVIPVDSLITNSKGTFVVVVDANEAACQLPVQVVGRNAQTAAISGIQPNDRVVVGQENQLMQLTTGKKVLIIQDGSESS</sequence>
<dbReference type="NCBIfam" id="TIGR01730">
    <property type="entry name" value="RND_mfp"/>
    <property type="match status" value="1"/>
</dbReference>
<comment type="similarity">
    <text evidence="1">Belongs to the membrane fusion protein (MFP) (TC 8.A.1) family.</text>
</comment>
<dbReference type="PANTHER" id="PTHR30469">
    <property type="entry name" value="MULTIDRUG RESISTANCE PROTEIN MDTA"/>
    <property type="match status" value="1"/>
</dbReference>
<dbReference type="Gene3D" id="2.40.50.100">
    <property type="match status" value="1"/>
</dbReference>
<dbReference type="Gene3D" id="2.40.420.20">
    <property type="match status" value="1"/>
</dbReference>
<accession>A0A0U1KTU1</accession>
<protein>
    <submittedName>
        <fullName evidence="2">Membrane fusion protein of RND family multidrug efflux pump</fullName>
    </submittedName>
</protein>